<sequence>MKKRIGIFSIIFVVLTLTSCGNNEPIEPLDASSSVNSAQAQKPAQIADGELQSLKWGSAITKDGYYLMDPVSNSDNSTNIMYIDFQSKSEIHLCASANCTHTGPECEGRLPASGGGSRPLIISNQLVLAFPGAPYFNDELGEASFPKIMTMGMDGKDKKVITTFKAAQEIFEPYVTDGENLYCTLETTEANELKSEIIKINLETGDWIPVYELNVEQGEQVIDAYGSNFIISGVGQSLDETLAQGTVTSVFFKLNVSTGEKETIFSPESGDTLRIFQGKELYYFSLSENALHCLDCETLTDKIVCESVFEDGTALNLVEFLDCRDGYALFGQTSEDFEDFSMIQVNLSTGEKSEFNLTSTNLMGTVRPVQVLSKIPGTEQYLVKIGEKSVEEESQQPDGTSMYVTTARDIYAIINASDYWASNPAYSVIEFAF</sequence>
<dbReference type="STRING" id="1650663.GCA_001486665_01715"/>
<dbReference type="Proteomes" id="UP000295184">
    <property type="component" value="Unassembled WGS sequence"/>
</dbReference>
<gene>
    <name evidence="1" type="ORF">EDD77_101111</name>
</gene>
<organism evidence="1 2">
    <name type="scientific">Allofournierella massiliensis</name>
    <dbReference type="NCBI Taxonomy" id="1650663"/>
    <lineage>
        <taxon>Bacteria</taxon>
        <taxon>Bacillati</taxon>
        <taxon>Bacillota</taxon>
        <taxon>Clostridia</taxon>
        <taxon>Eubacteriales</taxon>
        <taxon>Oscillospiraceae</taxon>
        <taxon>Allofournierella</taxon>
    </lineage>
</organism>
<evidence type="ECO:0000313" key="2">
    <source>
        <dbReference type="Proteomes" id="UP000295184"/>
    </source>
</evidence>
<dbReference type="AlphaFoldDB" id="A0A4V6NGS0"/>
<dbReference type="EMBL" id="SLUM01000001">
    <property type="protein sequence ID" value="TCL61657.1"/>
    <property type="molecule type" value="Genomic_DNA"/>
</dbReference>
<dbReference type="PROSITE" id="PS51257">
    <property type="entry name" value="PROKAR_LIPOPROTEIN"/>
    <property type="match status" value="1"/>
</dbReference>
<accession>A0A4V6NGS0</accession>
<name>A0A4V6NGS0_9FIRM</name>
<reference evidence="1 2" key="1">
    <citation type="submission" date="2019-03" db="EMBL/GenBank/DDBJ databases">
        <title>Genomic Encyclopedia of Type Strains, Phase IV (KMG-IV): sequencing the most valuable type-strain genomes for metagenomic binning, comparative biology and taxonomic classification.</title>
        <authorList>
            <person name="Goeker M."/>
        </authorList>
    </citation>
    <scope>NUCLEOTIDE SEQUENCE [LARGE SCALE GENOMIC DNA]</scope>
    <source>
        <strain evidence="1 2">DSM 100451</strain>
    </source>
</reference>
<proteinExistence type="predicted"/>
<comment type="caution">
    <text evidence="1">The sequence shown here is derived from an EMBL/GenBank/DDBJ whole genome shotgun (WGS) entry which is preliminary data.</text>
</comment>
<evidence type="ECO:0008006" key="3">
    <source>
        <dbReference type="Google" id="ProtNLM"/>
    </source>
</evidence>
<dbReference type="OrthoDB" id="1847871at2"/>
<protein>
    <recommendedName>
        <fullName evidence="3">Lipoprotein</fullName>
    </recommendedName>
</protein>
<dbReference type="RefSeq" id="WP_058964129.1">
    <property type="nucleotide sequence ID" value="NZ_CABKVM010000016.1"/>
</dbReference>
<evidence type="ECO:0000313" key="1">
    <source>
        <dbReference type="EMBL" id="TCL61657.1"/>
    </source>
</evidence>